<dbReference type="InterPro" id="IPR004344">
    <property type="entry name" value="TTL/TTLL_fam"/>
</dbReference>
<keyword evidence="5" id="KW-1185">Reference proteome</keyword>
<dbReference type="STRING" id="48269.A0A183LGR4"/>
<dbReference type="GO" id="GO:0070740">
    <property type="term" value="F:tubulin-glutamic acid ligase activity"/>
    <property type="evidence" value="ECO:0007669"/>
    <property type="project" value="TreeGrafter"/>
</dbReference>
<protein>
    <submittedName>
        <fullName evidence="4">Uncharacterized protein</fullName>
    </submittedName>
</protein>
<sequence>MQLRYLIWSDNFLPLERIMKLKPYQRANHFPGMIEICRKDLLTKNFSRMQKAEPDEYNFMPNTWILPQEFGYFSNYARKLYRQGCNACFIQKPANGAMGHG</sequence>
<gene>
    <name evidence="4" type="ORF">SMRZ_LOCUS2989</name>
</gene>
<dbReference type="GO" id="GO:0036064">
    <property type="term" value="C:ciliary basal body"/>
    <property type="evidence" value="ECO:0007669"/>
    <property type="project" value="TreeGrafter"/>
</dbReference>
<name>A0A183LGR4_9TREM</name>
<dbReference type="GO" id="GO:0015631">
    <property type="term" value="F:tubulin binding"/>
    <property type="evidence" value="ECO:0007669"/>
    <property type="project" value="TreeGrafter"/>
</dbReference>
<evidence type="ECO:0000313" key="5">
    <source>
        <dbReference type="Proteomes" id="UP000277204"/>
    </source>
</evidence>
<dbReference type="Proteomes" id="UP000277204">
    <property type="component" value="Unassembled WGS sequence"/>
</dbReference>
<keyword evidence="2" id="KW-0547">Nucleotide-binding</keyword>
<dbReference type="PANTHER" id="PTHR12241:SF147">
    <property type="entry name" value="TUBULIN POLYGLUTAMYLASE TTLL7"/>
    <property type="match status" value="1"/>
</dbReference>
<evidence type="ECO:0000256" key="1">
    <source>
        <dbReference type="ARBA" id="ARBA00022598"/>
    </source>
</evidence>
<organism evidence="4 5">
    <name type="scientific">Schistosoma margrebowiei</name>
    <dbReference type="NCBI Taxonomy" id="48269"/>
    <lineage>
        <taxon>Eukaryota</taxon>
        <taxon>Metazoa</taxon>
        <taxon>Spiralia</taxon>
        <taxon>Lophotrochozoa</taxon>
        <taxon>Platyhelminthes</taxon>
        <taxon>Trematoda</taxon>
        <taxon>Digenea</taxon>
        <taxon>Strigeidida</taxon>
        <taxon>Schistosomatoidea</taxon>
        <taxon>Schistosomatidae</taxon>
        <taxon>Schistosoma</taxon>
    </lineage>
</organism>
<proteinExistence type="predicted"/>
<dbReference type="GO" id="GO:0000226">
    <property type="term" value="P:microtubule cytoskeleton organization"/>
    <property type="evidence" value="ECO:0007669"/>
    <property type="project" value="TreeGrafter"/>
</dbReference>
<evidence type="ECO:0000313" key="4">
    <source>
        <dbReference type="EMBL" id="VDO56686.1"/>
    </source>
</evidence>
<dbReference type="PANTHER" id="PTHR12241">
    <property type="entry name" value="TUBULIN POLYGLUTAMYLASE"/>
    <property type="match status" value="1"/>
</dbReference>
<keyword evidence="3" id="KW-0067">ATP-binding</keyword>
<dbReference type="GO" id="GO:0005524">
    <property type="term" value="F:ATP binding"/>
    <property type="evidence" value="ECO:0007669"/>
    <property type="project" value="UniProtKB-KW"/>
</dbReference>
<accession>A0A183LGR4</accession>
<dbReference type="Pfam" id="PF03133">
    <property type="entry name" value="TTL"/>
    <property type="match status" value="1"/>
</dbReference>
<evidence type="ECO:0000256" key="2">
    <source>
        <dbReference type="ARBA" id="ARBA00022741"/>
    </source>
</evidence>
<reference evidence="4 5" key="1">
    <citation type="submission" date="2018-11" db="EMBL/GenBank/DDBJ databases">
        <authorList>
            <consortium name="Pathogen Informatics"/>
        </authorList>
    </citation>
    <scope>NUCLEOTIDE SEQUENCE [LARGE SCALE GENOMIC DNA]</scope>
    <source>
        <strain evidence="4 5">Zambia</strain>
    </source>
</reference>
<dbReference type="AlphaFoldDB" id="A0A183LGR4"/>
<dbReference type="PROSITE" id="PS51221">
    <property type="entry name" value="TTL"/>
    <property type="match status" value="1"/>
</dbReference>
<evidence type="ECO:0000256" key="3">
    <source>
        <dbReference type="ARBA" id="ARBA00022840"/>
    </source>
</evidence>
<keyword evidence="1" id="KW-0436">Ligase</keyword>
<dbReference type="EMBL" id="UZAI01000813">
    <property type="protein sequence ID" value="VDO56686.1"/>
    <property type="molecule type" value="Genomic_DNA"/>
</dbReference>